<dbReference type="SUPFAM" id="SSF52096">
    <property type="entry name" value="ClpP/crotonase"/>
    <property type="match status" value="1"/>
</dbReference>
<dbReference type="PANTHER" id="PTHR37049">
    <property type="entry name" value="PEPTIDASE S41 FAMILY PROTEIN"/>
    <property type="match status" value="1"/>
</dbReference>
<feature type="chain" id="PRO_5001990527" description="EGF-like domain-containing protein" evidence="1">
    <location>
        <begin position="18"/>
        <end position="802"/>
    </location>
</feature>
<name>A0A0A1TUG7_ENTIV</name>
<dbReference type="PANTHER" id="PTHR37049:SF4">
    <property type="entry name" value="RHODANESE DOMAIN-CONTAINING PROTEIN"/>
    <property type="match status" value="1"/>
</dbReference>
<keyword evidence="1" id="KW-0732">Signal</keyword>
<protein>
    <recommendedName>
        <fullName evidence="4">EGF-like domain-containing protein</fullName>
    </recommendedName>
</protein>
<proteinExistence type="predicted"/>
<dbReference type="GeneID" id="14882746"/>
<dbReference type="Gene3D" id="3.90.226.10">
    <property type="entry name" value="2-enoyl-CoA Hydratase, Chain A, domain 1"/>
    <property type="match status" value="1"/>
</dbReference>
<dbReference type="EMBL" id="KB207240">
    <property type="protein sequence ID" value="ELP83670.1"/>
    <property type="molecule type" value="Genomic_DNA"/>
</dbReference>
<sequence>MFIAFFISLAISQCTVQLCDYASGIAQMKTEKISKVDALNILNKVDEYLGAYAFRDIAKNPPQPSGHDGYFPPYDMDAGIAEIQTYLDSQTDSVSFHDFYVKLIRLMGGPRDLHLSISMDSNVKHLVADYFVVNPIQFSLKGTKVYFSVPSTILGVDPEIIFGGSLISDLRAKAYNGDEVITINDINATQFIRDYAYKYFLLKNENGAVTYFQSAFVLHAYSDVPIDTADTTFKLSFSDNTEVSFNSYFFNEGGKNAKSPFTTAIETIKKFKKGVEERKKKDASRFEFKTLEPITNKLFQPKLKGANLYTHSLTDVISCGKRNVSGKDMNILTVNSFSPDNYTDFFTYAKLCGELFDTNTDPIVVFLPLNGGGYVDAEVYLYNLLSPNTDYNKRSVARINSSTEKVLRNGFGFDLIDPTTGTPYWTESDSTHVGAMGSWYDTPQTEMYGSVNFTHTIPSYLDSTNERYETKNIRKPNEIVVFSDHYCFSACSLLTKHLVDKKAAILVTYAGLPYSKYRTVGESPTAVIEDKQIHNGQETVLSSKGLTMGISFFPTLPLNKDDMIPNEYKVHEPDEYVPLETFSEDETTVDAFLEQAILIMKKHSENCEEGSVVKESKCTQNSVSEIWGTKCVNGIYSLDNCVFVECNSGYKSDGQTCVKNDTSECKSGEVSVDKLCSETTESELWGATCVNGKFDTTKCQFVKCQSGFTQTTENKCVKDEKCVDGTILQSDKCKNMKEGEIWSATCVDGVFDYEHCEFVGCKDGYKKEDTGFCVKDHNENVDSDTSHLSFIVVFSVLMIFLI</sequence>
<reference evidence="2 3" key="1">
    <citation type="submission" date="2012-10" db="EMBL/GenBank/DDBJ databases">
        <authorList>
            <person name="Zafar N."/>
            <person name="Inman J."/>
            <person name="Hall N."/>
            <person name="Lorenzi H."/>
            <person name="Caler E."/>
        </authorList>
    </citation>
    <scope>NUCLEOTIDE SEQUENCE [LARGE SCALE GENOMIC DNA]</scope>
    <source>
        <strain evidence="2 3">IP1</strain>
    </source>
</reference>
<dbReference type="AlphaFoldDB" id="A0A0A1TUG7"/>
<dbReference type="InterPro" id="IPR052766">
    <property type="entry name" value="S41A_metabolite_peptidase"/>
</dbReference>
<dbReference type="KEGG" id="eiv:EIN_467740"/>
<dbReference type="RefSeq" id="XP_004183016.1">
    <property type="nucleotide sequence ID" value="XM_004182968.1"/>
</dbReference>
<dbReference type="VEuPathDB" id="AmoebaDB:EIN_467740"/>
<evidence type="ECO:0000313" key="2">
    <source>
        <dbReference type="EMBL" id="ELP83670.1"/>
    </source>
</evidence>
<evidence type="ECO:0000256" key="1">
    <source>
        <dbReference type="SAM" id="SignalP"/>
    </source>
</evidence>
<gene>
    <name evidence="2" type="ORF">EIN_467740</name>
</gene>
<organism evidence="2 3">
    <name type="scientific">Entamoeba invadens IP1</name>
    <dbReference type="NCBI Taxonomy" id="370355"/>
    <lineage>
        <taxon>Eukaryota</taxon>
        <taxon>Amoebozoa</taxon>
        <taxon>Evosea</taxon>
        <taxon>Archamoebae</taxon>
        <taxon>Mastigamoebida</taxon>
        <taxon>Entamoebidae</taxon>
        <taxon>Entamoeba</taxon>
    </lineage>
</organism>
<dbReference type="OrthoDB" id="409374at2759"/>
<evidence type="ECO:0000313" key="3">
    <source>
        <dbReference type="Proteomes" id="UP000014680"/>
    </source>
</evidence>
<keyword evidence="3" id="KW-1185">Reference proteome</keyword>
<dbReference type="Proteomes" id="UP000014680">
    <property type="component" value="Unassembled WGS sequence"/>
</dbReference>
<feature type="signal peptide" evidence="1">
    <location>
        <begin position="1"/>
        <end position="17"/>
    </location>
</feature>
<evidence type="ECO:0008006" key="4">
    <source>
        <dbReference type="Google" id="ProtNLM"/>
    </source>
</evidence>
<dbReference type="InterPro" id="IPR029045">
    <property type="entry name" value="ClpP/crotonase-like_dom_sf"/>
</dbReference>
<accession>A0A0A1TUG7</accession>